<evidence type="ECO:0000313" key="1">
    <source>
        <dbReference type="EMBL" id="EKF21824.1"/>
    </source>
</evidence>
<sequence>MPTGWDRARDRVEAKALRDARLGAQEMFELVIDSIIEGVQNAVAEHAAHSTLRPNEGIAT</sequence>
<gene>
    <name evidence="1" type="ORF">C731_4220</name>
</gene>
<comment type="caution">
    <text evidence="1">The sequence shown here is derived from an EMBL/GenBank/DDBJ whole genome shotgun (WGS) entry which is preliminary data.</text>
</comment>
<organism evidence="1 2">
    <name type="scientific">Mycolicibacterium hassiacum (strain DSM 44199 / CIP 105218 / JCM 12690 / 3849)</name>
    <name type="common">Mycobacterium hassiacum</name>
    <dbReference type="NCBI Taxonomy" id="1122247"/>
    <lineage>
        <taxon>Bacteria</taxon>
        <taxon>Bacillati</taxon>
        <taxon>Actinomycetota</taxon>
        <taxon>Actinomycetes</taxon>
        <taxon>Mycobacteriales</taxon>
        <taxon>Mycobacteriaceae</taxon>
        <taxon>Mycolicibacterium</taxon>
    </lineage>
</organism>
<proteinExistence type="predicted"/>
<accession>K5BIR5</accession>
<keyword evidence="2" id="KW-1185">Reference proteome</keyword>
<dbReference type="Proteomes" id="UP000006265">
    <property type="component" value="Unassembled WGS sequence"/>
</dbReference>
<dbReference type="AlphaFoldDB" id="K5BIR5"/>
<name>K5BIR5_MYCHD</name>
<reference evidence="1 2" key="1">
    <citation type="journal article" date="2012" name="J. Bacteriol.">
        <title>Genome sequence of Mycobacterium hassiacum DSM 44199, a rare source of heat-stable mycobacterial proteins.</title>
        <authorList>
            <person name="Tiago I."/>
            <person name="Maranha A."/>
            <person name="Mendes V."/>
            <person name="Alarico S."/>
            <person name="Moynihan P.J."/>
            <person name="Clarke A.J."/>
            <person name="Macedo-Ribeiro S."/>
            <person name="Pereira P.J."/>
            <person name="Empadinhas N."/>
        </authorList>
    </citation>
    <scope>NUCLEOTIDE SEQUENCE [LARGE SCALE GENOMIC DNA]</scope>
    <source>
        <strain evidence="2">DSM 44199 / CIP 105218 / JCM 12690 / 3849</strain>
    </source>
</reference>
<dbReference type="RefSeq" id="WP_005631240.1">
    <property type="nucleotide sequence ID" value="NZ_AMRA01000113.1"/>
</dbReference>
<dbReference type="PATRIC" id="fig|1122247.3.peg.4048"/>
<dbReference type="EMBL" id="AMRA01000113">
    <property type="protein sequence ID" value="EKF21824.1"/>
    <property type="molecule type" value="Genomic_DNA"/>
</dbReference>
<protein>
    <submittedName>
        <fullName evidence="1">Uncharacterized protein</fullName>
    </submittedName>
</protein>
<evidence type="ECO:0000313" key="2">
    <source>
        <dbReference type="Proteomes" id="UP000006265"/>
    </source>
</evidence>